<comment type="caution">
    <text evidence="1">The sequence shown here is derived from an EMBL/GenBank/DDBJ whole genome shotgun (WGS) entry which is preliminary data.</text>
</comment>
<gene>
    <name evidence="1" type="primary">RvY_03755-1</name>
    <name evidence="1" type="synonym">RvY_03755.1</name>
    <name evidence="1" type="ORF">RvY_03755</name>
</gene>
<protein>
    <submittedName>
        <fullName evidence="1">Uncharacterized protein</fullName>
    </submittedName>
</protein>
<dbReference type="AlphaFoldDB" id="A0A1D1UWA1"/>
<keyword evidence="2" id="KW-1185">Reference proteome</keyword>
<evidence type="ECO:0000313" key="1">
    <source>
        <dbReference type="EMBL" id="GAU91517.1"/>
    </source>
</evidence>
<dbReference type="Proteomes" id="UP000186922">
    <property type="component" value="Unassembled WGS sequence"/>
</dbReference>
<name>A0A1D1UWA1_RAMVA</name>
<organism evidence="1 2">
    <name type="scientific">Ramazzottius varieornatus</name>
    <name type="common">Water bear</name>
    <name type="synonym">Tardigrade</name>
    <dbReference type="NCBI Taxonomy" id="947166"/>
    <lineage>
        <taxon>Eukaryota</taxon>
        <taxon>Metazoa</taxon>
        <taxon>Ecdysozoa</taxon>
        <taxon>Tardigrada</taxon>
        <taxon>Eutardigrada</taxon>
        <taxon>Parachela</taxon>
        <taxon>Hypsibioidea</taxon>
        <taxon>Ramazzottiidae</taxon>
        <taxon>Ramazzottius</taxon>
    </lineage>
</organism>
<proteinExistence type="predicted"/>
<evidence type="ECO:0000313" key="2">
    <source>
        <dbReference type="Proteomes" id="UP000186922"/>
    </source>
</evidence>
<reference evidence="1 2" key="1">
    <citation type="journal article" date="2016" name="Nat. Commun.">
        <title>Extremotolerant tardigrade genome and improved radiotolerance of human cultured cells by tardigrade-unique protein.</title>
        <authorList>
            <person name="Hashimoto T."/>
            <person name="Horikawa D.D."/>
            <person name="Saito Y."/>
            <person name="Kuwahara H."/>
            <person name="Kozuka-Hata H."/>
            <person name="Shin-I T."/>
            <person name="Minakuchi Y."/>
            <person name="Ohishi K."/>
            <person name="Motoyama A."/>
            <person name="Aizu T."/>
            <person name="Enomoto A."/>
            <person name="Kondo K."/>
            <person name="Tanaka S."/>
            <person name="Hara Y."/>
            <person name="Koshikawa S."/>
            <person name="Sagara H."/>
            <person name="Miura T."/>
            <person name="Yokobori S."/>
            <person name="Miyagawa K."/>
            <person name="Suzuki Y."/>
            <person name="Kubo T."/>
            <person name="Oyama M."/>
            <person name="Kohara Y."/>
            <person name="Fujiyama A."/>
            <person name="Arakawa K."/>
            <person name="Katayama T."/>
            <person name="Toyoda A."/>
            <person name="Kunieda T."/>
        </authorList>
    </citation>
    <scope>NUCLEOTIDE SEQUENCE [LARGE SCALE GENOMIC DNA]</scope>
    <source>
        <strain evidence="1 2">YOKOZUNA-1</strain>
    </source>
</reference>
<sequence>MPWILAVNLQFVIDDLKARQTNSTRSFSRVAHVASVNCHWRAPFKKRSRYVWLVCFQFNTHSDSRDRYEVCFFVADLLFRLYFSVGFYTNVSVQNSSKTFKSETCVRCTRTWPNNGPGHNYEPPGFFSS</sequence>
<accession>A0A1D1UWA1</accession>
<dbReference type="EMBL" id="BDGG01000002">
    <property type="protein sequence ID" value="GAU91517.1"/>
    <property type="molecule type" value="Genomic_DNA"/>
</dbReference>